<dbReference type="GO" id="GO:0032875">
    <property type="term" value="P:regulation of DNA endoreduplication"/>
    <property type="evidence" value="ECO:0007669"/>
    <property type="project" value="InterPro"/>
</dbReference>
<evidence type="ECO:0000313" key="5">
    <source>
        <dbReference type="Proteomes" id="UP000290289"/>
    </source>
</evidence>
<keyword evidence="5" id="KW-1185">Reference proteome</keyword>
<dbReference type="Proteomes" id="UP000290289">
    <property type="component" value="Chromosome 17"/>
</dbReference>
<protein>
    <recommendedName>
        <fullName evidence="6">Cyclin-dependent protein kinase inhibitor SMR6</fullName>
    </recommendedName>
</protein>
<proteinExistence type="predicted"/>
<sequence length="110" mass="12215">MVFSKKSQVVDGGMESEGKKWVIAGISVRTCLKPVNTKSARGKETDDVEEEEEYSTTPTAKETRIPEILSCPPAPRKSRPPSKCNFSGVKEFFTPPDLETVFKLHVEKAN</sequence>
<dbReference type="PANTHER" id="PTHR33142:SF40">
    <property type="entry name" value="CYCLIN-DEPENDENT PROTEIN KINASE INHIBITOR SMR6"/>
    <property type="match status" value="1"/>
</dbReference>
<dbReference type="AlphaFoldDB" id="A0A498HJE3"/>
<dbReference type="EMBL" id="RDQH01000343">
    <property type="protein sequence ID" value="RXH69507.1"/>
    <property type="molecule type" value="Genomic_DNA"/>
</dbReference>
<accession>A0A498HJE3</accession>
<evidence type="ECO:0000256" key="1">
    <source>
        <dbReference type="ARBA" id="ARBA00023013"/>
    </source>
</evidence>
<evidence type="ECO:0000256" key="2">
    <source>
        <dbReference type="ARBA" id="ARBA00023306"/>
    </source>
</evidence>
<feature type="region of interest" description="Disordered" evidence="3">
    <location>
        <begin position="37"/>
        <end position="82"/>
    </location>
</feature>
<name>A0A498HJE3_MALDO</name>
<keyword evidence="1" id="KW-0649">Protein kinase inhibitor</keyword>
<evidence type="ECO:0000313" key="4">
    <source>
        <dbReference type="EMBL" id="RXH69507.1"/>
    </source>
</evidence>
<organism evidence="4 5">
    <name type="scientific">Malus domestica</name>
    <name type="common">Apple</name>
    <name type="synonym">Pyrus malus</name>
    <dbReference type="NCBI Taxonomy" id="3750"/>
    <lineage>
        <taxon>Eukaryota</taxon>
        <taxon>Viridiplantae</taxon>
        <taxon>Streptophyta</taxon>
        <taxon>Embryophyta</taxon>
        <taxon>Tracheophyta</taxon>
        <taxon>Spermatophyta</taxon>
        <taxon>Magnoliopsida</taxon>
        <taxon>eudicotyledons</taxon>
        <taxon>Gunneridae</taxon>
        <taxon>Pentapetalae</taxon>
        <taxon>rosids</taxon>
        <taxon>fabids</taxon>
        <taxon>Rosales</taxon>
        <taxon>Rosaceae</taxon>
        <taxon>Amygdaloideae</taxon>
        <taxon>Maleae</taxon>
        <taxon>Malus</taxon>
    </lineage>
</organism>
<comment type="caution">
    <text evidence="4">The sequence shown here is derived from an EMBL/GenBank/DDBJ whole genome shotgun (WGS) entry which is preliminary data.</text>
</comment>
<dbReference type="PANTHER" id="PTHR33142">
    <property type="entry name" value="CYCLIN-DEPENDENT PROTEIN KINASE INHIBITOR SMR13"/>
    <property type="match status" value="1"/>
</dbReference>
<reference evidence="4 5" key="1">
    <citation type="submission" date="2018-10" db="EMBL/GenBank/DDBJ databases">
        <title>A high-quality apple genome assembly.</title>
        <authorList>
            <person name="Hu J."/>
        </authorList>
    </citation>
    <scope>NUCLEOTIDE SEQUENCE [LARGE SCALE GENOMIC DNA]</scope>
    <source>
        <strain evidence="5">cv. HFTH1</strain>
        <tissue evidence="4">Young leaf</tissue>
    </source>
</reference>
<keyword evidence="2" id="KW-0131">Cell cycle</keyword>
<dbReference type="STRING" id="3750.A0A498HJE3"/>
<evidence type="ECO:0008006" key="6">
    <source>
        <dbReference type="Google" id="ProtNLM"/>
    </source>
</evidence>
<evidence type="ECO:0000256" key="3">
    <source>
        <dbReference type="SAM" id="MobiDB-lite"/>
    </source>
</evidence>
<dbReference type="GO" id="GO:0004860">
    <property type="term" value="F:protein kinase inhibitor activity"/>
    <property type="evidence" value="ECO:0007669"/>
    <property type="project" value="UniProtKB-KW"/>
</dbReference>
<gene>
    <name evidence="4" type="ORF">DVH24_037291</name>
</gene>
<dbReference type="InterPro" id="IPR040389">
    <property type="entry name" value="SMR"/>
</dbReference>